<sequence>MGGVSKDEKLTAFHVNGVEESNKKVCTLSHDKKEDVGNSIGVQRVKYVEKVGQENIKPDGSDNGPIWVSLNRYGPKGQIGMGFKDKAQEFKSSWANMIDETLNSAAMGRSGWVIVCLDYKALSGSGFCVFPTIHILRSMGISCLWRSFANVGWRSLSLMDTKKLNGGLLSKDWDAKNSKLGGRCSKQSEVCISGVGYLGTNCALDLRRKLQAWINFRRGFEVGVASIMVNCVLLAEW</sequence>
<reference evidence="1 2" key="1">
    <citation type="journal article" date="2024" name="G3 (Bethesda)">
        <title>Genome assembly of Hibiscus sabdariffa L. provides insights into metabolisms of medicinal natural products.</title>
        <authorList>
            <person name="Kim T."/>
        </authorList>
    </citation>
    <scope>NUCLEOTIDE SEQUENCE [LARGE SCALE GENOMIC DNA]</scope>
    <source>
        <strain evidence="1">TK-2024</strain>
        <tissue evidence="1">Old leaves</tissue>
    </source>
</reference>
<proteinExistence type="predicted"/>
<dbReference type="EMBL" id="JBBPBM010000010">
    <property type="protein sequence ID" value="KAK8564647.1"/>
    <property type="molecule type" value="Genomic_DNA"/>
</dbReference>
<evidence type="ECO:0000313" key="1">
    <source>
        <dbReference type="EMBL" id="KAK8564647.1"/>
    </source>
</evidence>
<evidence type="ECO:0008006" key="3">
    <source>
        <dbReference type="Google" id="ProtNLM"/>
    </source>
</evidence>
<protein>
    <recommendedName>
        <fullName evidence="3">Superoxide dismutase</fullName>
    </recommendedName>
</protein>
<comment type="caution">
    <text evidence="1">The sequence shown here is derived from an EMBL/GenBank/DDBJ whole genome shotgun (WGS) entry which is preliminary data.</text>
</comment>
<organism evidence="1 2">
    <name type="scientific">Hibiscus sabdariffa</name>
    <name type="common">roselle</name>
    <dbReference type="NCBI Taxonomy" id="183260"/>
    <lineage>
        <taxon>Eukaryota</taxon>
        <taxon>Viridiplantae</taxon>
        <taxon>Streptophyta</taxon>
        <taxon>Embryophyta</taxon>
        <taxon>Tracheophyta</taxon>
        <taxon>Spermatophyta</taxon>
        <taxon>Magnoliopsida</taxon>
        <taxon>eudicotyledons</taxon>
        <taxon>Gunneridae</taxon>
        <taxon>Pentapetalae</taxon>
        <taxon>rosids</taxon>
        <taxon>malvids</taxon>
        <taxon>Malvales</taxon>
        <taxon>Malvaceae</taxon>
        <taxon>Malvoideae</taxon>
        <taxon>Hibiscus</taxon>
    </lineage>
</organism>
<evidence type="ECO:0000313" key="2">
    <source>
        <dbReference type="Proteomes" id="UP001472677"/>
    </source>
</evidence>
<name>A0ABR2EU61_9ROSI</name>
<keyword evidence="2" id="KW-1185">Reference proteome</keyword>
<accession>A0ABR2EU61</accession>
<dbReference type="Proteomes" id="UP001472677">
    <property type="component" value="Unassembled WGS sequence"/>
</dbReference>
<gene>
    <name evidence="1" type="ORF">V6N12_058230</name>
</gene>